<evidence type="ECO:0000313" key="2">
    <source>
        <dbReference type="EMBL" id="PKZ29392.1"/>
    </source>
</evidence>
<organism evidence="2 3">
    <name type="scientific">Campylobacter ureolyticus</name>
    <dbReference type="NCBI Taxonomy" id="827"/>
    <lineage>
        <taxon>Bacteria</taxon>
        <taxon>Pseudomonadati</taxon>
        <taxon>Campylobacterota</taxon>
        <taxon>Epsilonproteobacteria</taxon>
        <taxon>Campylobacterales</taxon>
        <taxon>Campylobacteraceae</taxon>
        <taxon>Campylobacter</taxon>
    </lineage>
</organism>
<comment type="caution">
    <text evidence="2">The sequence shown here is derived from an EMBL/GenBank/DDBJ whole genome shotgun (WGS) entry which is preliminary data.</text>
</comment>
<gene>
    <name evidence="2" type="ORF">CYJ41_03285</name>
</gene>
<evidence type="ECO:0000313" key="3">
    <source>
        <dbReference type="Proteomes" id="UP000234639"/>
    </source>
</evidence>
<dbReference type="Proteomes" id="UP000234639">
    <property type="component" value="Unassembled WGS sequence"/>
</dbReference>
<keyword evidence="1" id="KW-0175">Coiled coil</keyword>
<reference evidence="2 3" key="1">
    <citation type="submission" date="2017-12" db="EMBL/GenBank/DDBJ databases">
        <title>Phylogenetic diversity of female urinary microbiome.</title>
        <authorList>
            <person name="Thomas-White K."/>
            <person name="Wolfe A.J."/>
        </authorList>
    </citation>
    <scope>NUCLEOTIDE SEQUENCE [LARGE SCALE GENOMIC DNA]</scope>
    <source>
        <strain evidence="2 3">UMB0112</strain>
    </source>
</reference>
<sequence length="419" mass="47124">MKIILILFLGIFPIFASTLEIYSDKAILTKNIKENSFIVPFELDQKDLSINSNCNIEEISFGNKIEDEISLKKQSLQNKLKALKDSYEIIKNSNLNTINDIKNLSGILNENLTSQAEISKEIDSLSNEPAFYTKKVTIKQSCKNPKTTISYPLNDALFKTLNSVNFKDGKISIKQSLIISNLKENLDDVFIKIYPYSVKSSKTPGKFTPTFIYSEETTKVFDAPATMSIAKNDSLKASNLEVSQNQNKINFFEISKQHLKALKENIIILNSQVLDANLTNYIDAYSGSKAYIAASFSPKNDINEALTQFFLNDVFVQNSYESKISKNKISTYFFGLNNLIEVSKVDLNNNEAKFNIKNNSSVDQNITFVTKIPVNVEVEILGDLNGSAGSNGKIEKNFVLKNNEEKVINFGYKEIKTSK</sequence>
<name>A0A2I1NAK1_9BACT</name>
<proteinExistence type="predicted"/>
<evidence type="ECO:0000256" key="1">
    <source>
        <dbReference type="SAM" id="Coils"/>
    </source>
</evidence>
<dbReference type="AlphaFoldDB" id="A0A2I1NAK1"/>
<dbReference type="EMBL" id="PKHU01000003">
    <property type="protein sequence ID" value="PKZ29392.1"/>
    <property type="molecule type" value="Genomic_DNA"/>
</dbReference>
<protein>
    <submittedName>
        <fullName evidence="2">Uncharacterized protein</fullName>
    </submittedName>
</protein>
<accession>A0A2I1NAK1</accession>
<dbReference type="RefSeq" id="WP_101636976.1">
    <property type="nucleotide sequence ID" value="NZ_JANQCS010000004.1"/>
</dbReference>
<feature type="coiled-coil region" evidence="1">
    <location>
        <begin position="66"/>
        <end position="93"/>
    </location>
</feature>